<dbReference type="GeneID" id="36512218"/>
<dbReference type="InterPro" id="IPR006584">
    <property type="entry name" value="Cellulose-bd_IV"/>
</dbReference>
<dbReference type="InterPro" id="IPR036439">
    <property type="entry name" value="Dockerin_dom_sf"/>
</dbReference>
<dbReference type="InterPro" id="IPR013783">
    <property type="entry name" value="Ig-like_fold"/>
</dbReference>
<dbReference type="InterPro" id="IPR006311">
    <property type="entry name" value="TAT_signal"/>
</dbReference>
<keyword evidence="8" id="KW-1185">Reference proteome</keyword>
<evidence type="ECO:0000259" key="5">
    <source>
        <dbReference type="PROSITE" id="PS50853"/>
    </source>
</evidence>
<dbReference type="InterPro" id="IPR005084">
    <property type="entry name" value="CBM6"/>
</dbReference>
<keyword evidence="3" id="KW-0326">Glycosidase</keyword>
<proteinExistence type="predicted"/>
<gene>
    <name evidence="7" type="ORF">HARCEL1_06885</name>
</gene>
<dbReference type="GO" id="GO:0004553">
    <property type="term" value="F:hydrolase activity, hydrolyzing O-glycosyl compounds"/>
    <property type="evidence" value="ECO:0007669"/>
    <property type="project" value="InterPro"/>
</dbReference>
<dbReference type="InterPro" id="IPR018247">
    <property type="entry name" value="EF_Hand_1_Ca_BS"/>
</dbReference>
<dbReference type="KEGG" id="harc:HARCEL1_06885"/>
<dbReference type="Pfam" id="PF03422">
    <property type="entry name" value="CBM_6"/>
    <property type="match status" value="1"/>
</dbReference>
<evidence type="ECO:0000313" key="8">
    <source>
        <dbReference type="Proteomes" id="UP000244727"/>
    </source>
</evidence>
<evidence type="ECO:0000256" key="4">
    <source>
        <dbReference type="SAM" id="MobiDB-lite"/>
    </source>
</evidence>
<organism evidence="7 8">
    <name type="scientific">Halococcoides cellulosivorans</name>
    <dbReference type="NCBI Taxonomy" id="1679096"/>
    <lineage>
        <taxon>Archaea</taxon>
        <taxon>Methanobacteriati</taxon>
        <taxon>Methanobacteriota</taxon>
        <taxon>Stenosarchaea group</taxon>
        <taxon>Halobacteria</taxon>
        <taxon>Halobacteriales</taxon>
        <taxon>Haloarculaceae</taxon>
        <taxon>Halococcoides</taxon>
    </lineage>
</organism>
<dbReference type="Gene3D" id="2.60.40.10">
    <property type="entry name" value="Immunoglobulins"/>
    <property type="match status" value="1"/>
</dbReference>
<dbReference type="EMBL" id="CP028858">
    <property type="protein sequence ID" value="AWB27449.1"/>
    <property type="molecule type" value="Genomic_DNA"/>
</dbReference>
<dbReference type="PROSITE" id="PS00018">
    <property type="entry name" value="EF_HAND_1"/>
    <property type="match status" value="1"/>
</dbReference>
<feature type="region of interest" description="Disordered" evidence="4">
    <location>
        <begin position="387"/>
        <end position="406"/>
    </location>
</feature>
<dbReference type="PANTHER" id="PTHR34142:SF1">
    <property type="entry name" value="GLYCOSIDE HYDROLASE FAMILY 5 DOMAIN-CONTAINING PROTEIN"/>
    <property type="match status" value="1"/>
</dbReference>
<sequence length="729" mass="78923">MTQLPEDDRQTVTRRGVIKAAGAGLATTGLAITGPIGSASAGVPTPALHTEGRWIKDPSGNTVRPRGFATASVDYVARSWYSYPLVPSQGSGLSILEWATSDQHGWYPNHVRLPVTSEVFTADQFSLDGIIQDHLRPAVDYLKVRGQYALIDFHLIRPYNDQGYADDDSEYEYRAGELMELFWPAVAEEFADDDNVIFELFNEPTLPAGWGTDDATIWEMWRTAAQPWVDTVQEHAPARPLVIGSPSWTSYPHMAVDDPFDGDNLIYAGHIYPANGDPYEENSDGSGPFDQTYGAPAEDVPVWITEFGWDPNGGSVDQGTTSDWGEPFREWIESYENVGWSAWCFDDTWAPTFFESSGQGHSGDWTLKDGSDQHAGFIKSWLADTRDEQNPEPAVADDQAPPAPTGLSVDRVSEISATVSWNSVTDEGEAGLLKYQLFLDGTRTTEVGADTTTATVDGLDPASTYEVSVIAVDAARNASPEATTTVETLARDEGQSAFVDQTVPCRIHLETFDEGGPGVAYFDTDAANQGGSTYRDAGVDISESADNRYIANLNAGEWMEYTVSVPEAGSYPVRVSFAGTASPAATVRVEGDGESVSGSGWQTGGWESWADTRIGDISLSSGEHVIRVVVEESGSNLDWVQIGDPESTTPPEPPETTPEEPGWPAGASDPDGDGLYEDLSGDGTVNFPDVNTLFQNTDTANVQNNTQFYDFDGDGGVDMQDVLALFEMV</sequence>
<dbReference type="SUPFAM" id="SSF51445">
    <property type="entry name" value="(Trans)glycosidases"/>
    <property type="match status" value="1"/>
</dbReference>
<dbReference type="Pfam" id="PF00404">
    <property type="entry name" value="Dockerin_1"/>
    <property type="match status" value="1"/>
</dbReference>
<dbReference type="PROSITE" id="PS50853">
    <property type="entry name" value="FN3"/>
    <property type="match status" value="1"/>
</dbReference>
<dbReference type="Pfam" id="PF00041">
    <property type="entry name" value="fn3"/>
    <property type="match status" value="1"/>
</dbReference>
<dbReference type="PROSITE" id="PS51175">
    <property type="entry name" value="CBM6"/>
    <property type="match status" value="1"/>
</dbReference>
<dbReference type="SUPFAM" id="SSF49265">
    <property type="entry name" value="Fibronectin type III"/>
    <property type="match status" value="1"/>
</dbReference>
<dbReference type="RefSeq" id="WP_108381818.1">
    <property type="nucleotide sequence ID" value="NZ_CP028858.1"/>
</dbReference>
<dbReference type="SMART" id="SM00606">
    <property type="entry name" value="CBD_IV"/>
    <property type="match status" value="1"/>
</dbReference>
<dbReference type="InterPro" id="IPR036116">
    <property type="entry name" value="FN3_sf"/>
</dbReference>
<accession>A0A2R4X0X5</accession>
<dbReference type="Gene3D" id="2.60.120.260">
    <property type="entry name" value="Galactose-binding domain-like"/>
    <property type="match status" value="1"/>
</dbReference>
<evidence type="ECO:0000313" key="7">
    <source>
        <dbReference type="EMBL" id="AWB27449.1"/>
    </source>
</evidence>
<dbReference type="Pfam" id="PF00150">
    <property type="entry name" value="Cellulase"/>
    <property type="match status" value="1"/>
</dbReference>
<protein>
    <submittedName>
        <fullName evidence="7">Uncharacterized protein</fullName>
    </submittedName>
</protein>
<evidence type="ECO:0000256" key="1">
    <source>
        <dbReference type="ARBA" id="ARBA00022729"/>
    </source>
</evidence>
<dbReference type="CDD" id="cd04080">
    <property type="entry name" value="CBM6_cellulase-like"/>
    <property type="match status" value="1"/>
</dbReference>
<evidence type="ECO:0000259" key="6">
    <source>
        <dbReference type="PROSITE" id="PS51175"/>
    </source>
</evidence>
<dbReference type="PROSITE" id="PS00659">
    <property type="entry name" value="GLYCOSYL_HYDROL_F5"/>
    <property type="match status" value="1"/>
</dbReference>
<dbReference type="InterPro" id="IPR003961">
    <property type="entry name" value="FN3_dom"/>
</dbReference>
<feature type="compositionally biased region" description="Acidic residues" evidence="4">
    <location>
        <begin position="670"/>
        <end position="680"/>
    </location>
</feature>
<feature type="domain" description="CBM6" evidence="6">
    <location>
        <begin position="519"/>
        <end position="643"/>
    </location>
</feature>
<evidence type="ECO:0000256" key="3">
    <source>
        <dbReference type="ARBA" id="ARBA00023295"/>
    </source>
</evidence>
<dbReference type="GO" id="GO:0030246">
    <property type="term" value="F:carbohydrate binding"/>
    <property type="evidence" value="ECO:0007669"/>
    <property type="project" value="InterPro"/>
</dbReference>
<dbReference type="Gene3D" id="3.20.20.80">
    <property type="entry name" value="Glycosidases"/>
    <property type="match status" value="1"/>
</dbReference>
<reference evidence="7 8" key="1">
    <citation type="submission" date="2018-04" db="EMBL/GenBank/DDBJ databases">
        <title>Halococcoides cellulosivorans gen. nov., sp. nov., an extremely halophilic cellulose-utilizing haloarchaeon from hypersaline lakes.</title>
        <authorList>
            <person name="Sorokin D.Y."/>
            <person name="Toshchakov S.V."/>
            <person name="Samarov N.I."/>
            <person name="Korzhenkov A."/>
            <person name="Kublanov I.V."/>
        </authorList>
    </citation>
    <scope>NUCLEOTIDE SEQUENCE [LARGE SCALE GENOMIC DNA]</scope>
    <source>
        <strain evidence="7 8">HArcel1</strain>
    </source>
</reference>
<feature type="region of interest" description="Disordered" evidence="4">
    <location>
        <begin position="637"/>
        <end position="682"/>
    </location>
</feature>
<keyword evidence="2" id="KW-0378">Hydrolase</keyword>
<dbReference type="CDD" id="cd00063">
    <property type="entry name" value="FN3"/>
    <property type="match status" value="1"/>
</dbReference>
<dbReference type="PANTHER" id="PTHR34142">
    <property type="entry name" value="ENDO-BETA-1,4-GLUCANASE A"/>
    <property type="match status" value="1"/>
</dbReference>
<keyword evidence="1" id="KW-0732">Signal</keyword>
<dbReference type="AlphaFoldDB" id="A0A2R4X0X5"/>
<dbReference type="PROSITE" id="PS51318">
    <property type="entry name" value="TAT"/>
    <property type="match status" value="1"/>
</dbReference>
<evidence type="ECO:0000256" key="2">
    <source>
        <dbReference type="ARBA" id="ARBA00022801"/>
    </source>
</evidence>
<feature type="compositionally biased region" description="Low complexity" evidence="4">
    <location>
        <begin position="391"/>
        <end position="400"/>
    </location>
</feature>
<name>A0A2R4X0X5_9EURY</name>
<dbReference type="SUPFAM" id="SSF49785">
    <property type="entry name" value="Galactose-binding domain-like"/>
    <property type="match status" value="1"/>
</dbReference>
<dbReference type="SMART" id="SM00060">
    <property type="entry name" value="FN3"/>
    <property type="match status" value="1"/>
</dbReference>
<dbReference type="InterPro" id="IPR018087">
    <property type="entry name" value="Glyco_hydro_5_CS"/>
</dbReference>
<dbReference type="SUPFAM" id="SSF63446">
    <property type="entry name" value="Type I dockerin domain"/>
    <property type="match status" value="1"/>
</dbReference>
<dbReference type="InterPro" id="IPR002105">
    <property type="entry name" value="Dockerin_1_rpt"/>
</dbReference>
<dbReference type="InterPro" id="IPR008979">
    <property type="entry name" value="Galactose-bd-like_sf"/>
</dbReference>
<dbReference type="InterPro" id="IPR017853">
    <property type="entry name" value="GH"/>
</dbReference>
<dbReference type="InterPro" id="IPR001547">
    <property type="entry name" value="Glyco_hydro_5"/>
</dbReference>
<dbReference type="Proteomes" id="UP000244727">
    <property type="component" value="Chromosome"/>
</dbReference>
<dbReference type="GO" id="GO:0000272">
    <property type="term" value="P:polysaccharide catabolic process"/>
    <property type="evidence" value="ECO:0007669"/>
    <property type="project" value="InterPro"/>
</dbReference>
<feature type="domain" description="Fibronectin type-III" evidence="5">
    <location>
        <begin position="403"/>
        <end position="492"/>
    </location>
</feature>